<evidence type="ECO:0000313" key="17">
    <source>
        <dbReference type="Proteomes" id="UP000694422"/>
    </source>
</evidence>
<name>A0A8C9PHX9_SPEDA</name>
<dbReference type="GO" id="GO:0003714">
    <property type="term" value="F:transcription corepressor activity"/>
    <property type="evidence" value="ECO:0007669"/>
    <property type="project" value="TreeGrafter"/>
</dbReference>
<reference evidence="16" key="1">
    <citation type="submission" date="2025-08" db="UniProtKB">
        <authorList>
            <consortium name="Ensembl"/>
        </authorList>
    </citation>
    <scope>IDENTIFICATION</scope>
</reference>
<keyword evidence="9" id="KW-0013">ADP-ribosylation</keyword>
<dbReference type="GO" id="GO:0060335">
    <property type="term" value="P:positive regulation of type II interferon-mediated signaling pathway"/>
    <property type="evidence" value="ECO:0007669"/>
    <property type="project" value="TreeGrafter"/>
</dbReference>
<comment type="similarity">
    <text evidence="13">Belongs to the ARTD/PARP family.</text>
</comment>
<evidence type="ECO:0000256" key="7">
    <source>
        <dbReference type="ARBA" id="ARBA00022695"/>
    </source>
</evidence>
<dbReference type="FunFam" id="3.40.220.10:FF:000010">
    <property type="entry name" value="Poly [ADP-ribose] polymerase"/>
    <property type="match status" value="1"/>
</dbReference>
<dbReference type="SUPFAM" id="SSF56399">
    <property type="entry name" value="ADP-ribosylation"/>
    <property type="match status" value="1"/>
</dbReference>
<accession>A0A8C9PHX9</accession>
<dbReference type="Pfam" id="PF23254">
    <property type="entry name" value="KH_PARP14_8"/>
    <property type="match status" value="1"/>
</dbReference>
<evidence type="ECO:0000259" key="15">
    <source>
        <dbReference type="PROSITE" id="PS51154"/>
    </source>
</evidence>
<dbReference type="InterPro" id="IPR002589">
    <property type="entry name" value="Macro_dom"/>
</dbReference>
<evidence type="ECO:0000256" key="2">
    <source>
        <dbReference type="ARBA" id="ARBA00004496"/>
    </source>
</evidence>
<comment type="subcellular location">
    <subcellularLocation>
        <location evidence="2">Cytoplasm</location>
    </subcellularLocation>
    <subcellularLocation>
        <location evidence="1">Nucleus</location>
    </subcellularLocation>
</comment>
<dbReference type="SMART" id="SM00506">
    <property type="entry name" value="A1pp"/>
    <property type="match status" value="2"/>
</dbReference>
<dbReference type="PANTHER" id="PTHR14453">
    <property type="entry name" value="PARP/ZINC FINGER CCCH TYPE DOMAIN CONTAINING PROTEIN"/>
    <property type="match status" value="1"/>
</dbReference>
<evidence type="ECO:0000256" key="6">
    <source>
        <dbReference type="ARBA" id="ARBA00022679"/>
    </source>
</evidence>
<evidence type="ECO:0000259" key="14">
    <source>
        <dbReference type="PROSITE" id="PS51059"/>
    </source>
</evidence>
<keyword evidence="10" id="KW-0391">Immunity</keyword>
<dbReference type="GO" id="GO:0016779">
    <property type="term" value="F:nucleotidyltransferase activity"/>
    <property type="evidence" value="ECO:0007669"/>
    <property type="project" value="UniProtKB-KW"/>
</dbReference>
<dbReference type="GO" id="GO:0045087">
    <property type="term" value="P:innate immune response"/>
    <property type="evidence" value="ECO:0007669"/>
    <property type="project" value="UniProtKB-KW"/>
</dbReference>
<dbReference type="GO" id="GO:0005634">
    <property type="term" value="C:nucleus"/>
    <property type="evidence" value="ECO:0007669"/>
    <property type="project" value="UniProtKB-SubCell"/>
</dbReference>
<keyword evidence="11" id="KW-0520">NAD</keyword>
<evidence type="ECO:0000256" key="1">
    <source>
        <dbReference type="ARBA" id="ARBA00004123"/>
    </source>
</evidence>
<dbReference type="GO" id="GO:1990404">
    <property type="term" value="F:NAD+-protein mono-ADP-ribosyltransferase activity"/>
    <property type="evidence" value="ECO:0007669"/>
    <property type="project" value="TreeGrafter"/>
</dbReference>
<dbReference type="Pfam" id="PF01661">
    <property type="entry name" value="Macro"/>
    <property type="match status" value="2"/>
</dbReference>
<dbReference type="InterPro" id="IPR012317">
    <property type="entry name" value="Poly(ADP-ribose)pol_cat_dom"/>
</dbReference>
<dbReference type="GO" id="GO:0010629">
    <property type="term" value="P:negative regulation of gene expression"/>
    <property type="evidence" value="ECO:0007669"/>
    <property type="project" value="TreeGrafter"/>
</dbReference>
<dbReference type="InterPro" id="IPR057049">
    <property type="entry name" value="PARP14_KH_8"/>
</dbReference>
<dbReference type="GO" id="GO:0003950">
    <property type="term" value="F:NAD+ poly-ADP-ribosyltransferase activity"/>
    <property type="evidence" value="ECO:0007669"/>
    <property type="project" value="InterPro"/>
</dbReference>
<keyword evidence="3" id="KW-0963">Cytoplasm</keyword>
<feature type="domain" description="PARP catalytic" evidence="14">
    <location>
        <begin position="602"/>
        <end position="816"/>
    </location>
</feature>
<dbReference type="CDD" id="cd01439">
    <property type="entry name" value="TCCD_inducible_PARP_like"/>
    <property type="match status" value="1"/>
</dbReference>
<dbReference type="PROSITE" id="PS51154">
    <property type="entry name" value="MACRO"/>
    <property type="match status" value="2"/>
</dbReference>
<evidence type="ECO:0000256" key="11">
    <source>
        <dbReference type="ARBA" id="ARBA00023027"/>
    </source>
</evidence>
<dbReference type="PANTHER" id="PTHR14453:SF70">
    <property type="entry name" value="PROTEIN MONO-ADP-RIBOSYLTRANSFERASE PARP9"/>
    <property type="match status" value="1"/>
</dbReference>
<dbReference type="CDD" id="cd02907">
    <property type="entry name" value="Macro_Af1521_BAL-like"/>
    <property type="match status" value="1"/>
</dbReference>
<dbReference type="Gene3D" id="3.40.220.10">
    <property type="entry name" value="Leucine Aminopeptidase, subunit E, domain 1"/>
    <property type="match status" value="2"/>
</dbReference>
<dbReference type="Proteomes" id="UP000694422">
    <property type="component" value="Unplaced"/>
</dbReference>
<keyword evidence="8" id="KW-0677">Repeat</keyword>
<reference evidence="16" key="2">
    <citation type="submission" date="2025-09" db="UniProtKB">
        <authorList>
            <consortium name="Ensembl"/>
        </authorList>
    </citation>
    <scope>IDENTIFICATION</scope>
</reference>
<proteinExistence type="inferred from homology"/>
<feature type="domain" description="Macro" evidence="15">
    <location>
        <begin position="278"/>
        <end position="458"/>
    </location>
</feature>
<evidence type="ECO:0000256" key="5">
    <source>
        <dbReference type="ARBA" id="ARBA00022676"/>
    </source>
</evidence>
<dbReference type="Ensembl" id="ENSSDAT00000008740.1">
    <property type="protein sequence ID" value="ENSSDAP00000007675.1"/>
    <property type="gene ID" value="ENSSDAG00000006998.1"/>
</dbReference>
<dbReference type="SUPFAM" id="SSF52949">
    <property type="entry name" value="Macro domain-like"/>
    <property type="match status" value="2"/>
</dbReference>
<evidence type="ECO:0000256" key="3">
    <source>
        <dbReference type="ARBA" id="ARBA00022490"/>
    </source>
</evidence>
<feature type="domain" description="Macro" evidence="15">
    <location>
        <begin position="74"/>
        <end position="262"/>
    </location>
</feature>
<dbReference type="Gene3D" id="3.90.228.10">
    <property type="match status" value="1"/>
</dbReference>
<evidence type="ECO:0000256" key="12">
    <source>
        <dbReference type="ARBA" id="ARBA00023242"/>
    </source>
</evidence>
<dbReference type="PROSITE" id="PS51059">
    <property type="entry name" value="PARP_CATALYTIC"/>
    <property type="match status" value="1"/>
</dbReference>
<evidence type="ECO:0000256" key="4">
    <source>
        <dbReference type="ARBA" id="ARBA00022588"/>
    </source>
</evidence>
<dbReference type="GO" id="GO:0044389">
    <property type="term" value="F:ubiquitin-like protein ligase binding"/>
    <property type="evidence" value="ECO:0007669"/>
    <property type="project" value="TreeGrafter"/>
</dbReference>
<evidence type="ECO:0000256" key="13">
    <source>
        <dbReference type="ARBA" id="ARBA00024347"/>
    </source>
</evidence>
<dbReference type="InterPro" id="IPR052056">
    <property type="entry name" value="Mono-ARTD/PARP"/>
</dbReference>
<protein>
    <submittedName>
        <fullName evidence="16">Poly(ADP-ribose) polymerase family member 9</fullName>
    </submittedName>
</protein>
<dbReference type="GO" id="GO:0005737">
    <property type="term" value="C:cytoplasm"/>
    <property type="evidence" value="ECO:0007669"/>
    <property type="project" value="UniProtKB-SubCell"/>
</dbReference>
<keyword evidence="7" id="KW-0548">Nucleotidyltransferase</keyword>
<dbReference type="GO" id="GO:0070212">
    <property type="term" value="P:protein poly-ADP-ribosylation"/>
    <property type="evidence" value="ECO:0007669"/>
    <property type="project" value="TreeGrafter"/>
</dbReference>
<evidence type="ECO:0000313" key="16">
    <source>
        <dbReference type="Ensembl" id="ENSSDAP00000007675.1"/>
    </source>
</evidence>
<evidence type="ECO:0000256" key="8">
    <source>
        <dbReference type="ARBA" id="ARBA00022737"/>
    </source>
</evidence>
<evidence type="ECO:0000256" key="10">
    <source>
        <dbReference type="ARBA" id="ARBA00022859"/>
    </source>
</evidence>
<evidence type="ECO:0000256" key="9">
    <source>
        <dbReference type="ARBA" id="ARBA00022765"/>
    </source>
</evidence>
<organism evidence="16 17">
    <name type="scientific">Spermophilus dauricus</name>
    <name type="common">Daurian ground squirrel</name>
    <dbReference type="NCBI Taxonomy" id="99837"/>
    <lineage>
        <taxon>Eukaryota</taxon>
        <taxon>Metazoa</taxon>
        <taxon>Chordata</taxon>
        <taxon>Craniata</taxon>
        <taxon>Vertebrata</taxon>
        <taxon>Euteleostomi</taxon>
        <taxon>Mammalia</taxon>
        <taxon>Eutheria</taxon>
        <taxon>Euarchontoglires</taxon>
        <taxon>Glires</taxon>
        <taxon>Rodentia</taxon>
        <taxon>Sciuromorpha</taxon>
        <taxon>Sciuridae</taxon>
        <taxon>Xerinae</taxon>
        <taxon>Marmotini</taxon>
        <taxon>Spermophilus</taxon>
    </lineage>
</organism>
<keyword evidence="6" id="KW-0808">Transferase</keyword>
<keyword evidence="17" id="KW-1185">Reference proteome</keyword>
<keyword evidence="4" id="KW-0399">Innate immunity</keyword>
<keyword evidence="5" id="KW-0328">Glycosyltransferase</keyword>
<dbReference type="InterPro" id="IPR043472">
    <property type="entry name" value="Macro_dom-like"/>
</dbReference>
<dbReference type="AlphaFoldDB" id="A0A8C9PHX9"/>
<keyword evidence="12" id="KW-0539">Nucleus</keyword>
<sequence length="822" mass="92265">MAFSMDVGAATSNEKSETDFLGRHYSWKIPVNLNDFEILKNNESRLFEVLQNKFGCISTLMSSALEGNSNSLGQQVFRKTLAPGLELSVWKGDLSRRAVDVVVNAANEDLLHGGGLALALVKAGGPEIEEESKRLISSYGRVSPGGIAVTGAGKLPCKNIIHAVGPRWKAMEKERCIDTLKRAIGNVLEFVCKEKSIKTVAIPALSSGIFKFPLDLCTMTILNTIKFYFQSKQVVGNLKEIHLVSNEDPTVAAFKSASENVLGSNELDSWECQETTPPFNMTIQTPQGLTLQIVLGYIELQTTDVIVNSVTPPHLRVGPVSTSILQRAGNEMEREFNKKVSKQFSDSQLVLVTEGFKLPCKYVFHVLWNQHNASLILKNAMKQCLEECLKPNITSISFPALGSGNIGIGKGTVAELMFNEVLVFAKEHLKKQLTVRFVIFPEDLETYKAFSHEMTKNYKMLNCNIYNVLSVPQGTSEEQRENELEVGSPAIHLMGWNKEEMCEAKAWIQKILTSQNIHTIENKHILHLGKKEHDILSKLQKTSSVSFTEVISPGKANLEIRGARDDLIEVVMNIEHMLCEVQEEVTREKEQNLWILSGQWTDQQTKNQDEMKKKITFLRYPAPCTEELLDRKKQFEKHGLQVIKVEAIDNAVLWAAFQRKKKTMEGRTSKEPVSHRLFQQVPHQFCNVVCRVGFQSLYSVPCDSEYGAGIYFIKNLKKLADQAKKISDTNELIYIFEAEVLTGSFCQGHLLNIVPPPLSPGAIYFHDSVVDNVSSPETFVIFSGIQAMPQYLWTCIQDYSSRPMLFSSKQPWRKFSNGSPVD</sequence>